<feature type="transmembrane region" description="Helical" evidence="5">
    <location>
        <begin position="58"/>
        <end position="81"/>
    </location>
</feature>
<comment type="caution">
    <text evidence="6">The sequence shown here is derived from an EMBL/GenBank/DDBJ whole genome shotgun (WGS) entry which is preliminary data.</text>
</comment>
<dbReference type="GO" id="GO:0016020">
    <property type="term" value="C:membrane"/>
    <property type="evidence" value="ECO:0007669"/>
    <property type="project" value="UniProtKB-SubCell"/>
</dbReference>
<dbReference type="InterPro" id="IPR002523">
    <property type="entry name" value="MgTranspt_CorA/ZnTranspt_ZntB"/>
</dbReference>
<evidence type="ECO:0000256" key="4">
    <source>
        <dbReference type="ARBA" id="ARBA00023136"/>
    </source>
</evidence>
<dbReference type="InterPro" id="IPR045863">
    <property type="entry name" value="CorA_TM1_TM2"/>
</dbReference>
<dbReference type="EMBL" id="CAUWAG010000018">
    <property type="protein sequence ID" value="CAJ2511760.1"/>
    <property type="molecule type" value="Genomic_DNA"/>
</dbReference>
<dbReference type="AlphaFoldDB" id="A0AAI8VW91"/>
<organism evidence="6 7">
    <name type="scientific">Anthostomella pinea</name>
    <dbReference type="NCBI Taxonomy" id="933095"/>
    <lineage>
        <taxon>Eukaryota</taxon>
        <taxon>Fungi</taxon>
        <taxon>Dikarya</taxon>
        <taxon>Ascomycota</taxon>
        <taxon>Pezizomycotina</taxon>
        <taxon>Sordariomycetes</taxon>
        <taxon>Xylariomycetidae</taxon>
        <taxon>Xylariales</taxon>
        <taxon>Xylariaceae</taxon>
        <taxon>Anthostomella</taxon>
    </lineage>
</organism>
<feature type="transmembrane region" description="Helical" evidence="5">
    <location>
        <begin position="93"/>
        <end position="117"/>
    </location>
</feature>
<dbReference type="GO" id="GO:0046873">
    <property type="term" value="F:metal ion transmembrane transporter activity"/>
    <property type="evidence" value="ECO:0007669"/>
    <property type="project" value="InterPro"/>
</dbReference>
<dbReference type="Pfam" id="PF01544">
    <property type="entry name" value="CorA"/>
    <property type="match status" value="1"/>
</dbReference>
<evidence type="ECO:0000256" key="1">
    <source>
        <dbReference type="ARBA" id="ARBA00004141"/>
    </source>
</evidence>
<dbReference type="Gene3D" id="1.20.58.340">
    <property type="entry name" value="Magnesium transport protein CorA, transmembrane region"/>
    <property type="match status" value="1"/>
</dbReference>
<proteinExistence type="predicted"/>
<keyword evidence="2 5" id="KW-0812">Transmembrane</keyword>
<evidence type="ECO:0000256" key="3">
    <source>
        <dbReference type="ARBA" id="ARBA00022989"/>
    </source>
</evidence>
<accession>A0AAI8VW91</accession>
<keyword evidence="3 5" id="KW-1133">Transmembrane helix</keyword>
<comment type="subcellular location">
    <subcellularLocation>
        <location evidence="1">Membrane</location>
        <topology evidence="1">Multi-pass membrane protein</topology>
    </subcellularLocation>
</comment>
<reference evidence="6" key="1">
    <citation type="submission" date="2023-10" db="EMBL/GenBank/DDBJ databases">
        <authorList>
            <person name="Hackl T."/>
        </authorList>
    </citation>
    <scope>NUCLEOTIDE SEQUENCE</scope>
</reference>
<keyword evidence="7" id="KW-1185">Reference proteome</keyword>
<dbReference type="Proteomes" id="UP001295740">
    <property type="component" value="Unassembled WGS sequence"/>
</dbReference>
<keyword evidence="4 5" id="KW-0472">Membrane</keyword>
<evidence type="ECO:0000256" key="2">
    <source>
        <dbReference type="ARBA" id="ARBA00022692"/>
    </source>
</evidence>
<dbReference type="SUPFAM" id="SSF144083">
    <property type="entry name" value="Magnesium transport protein CorA, transmembrane region"/>
    <property type="match status" value="1"/>
</dbReference>
<protein>
    <submittedName>
        <fullName evidence="6">Uu.00g073850.m01.CDS01</fullName>
    </submittedName>
</protein>
<gene>
    <name evidence="6" type="ORF">KHLLAP_LOCUS12228</name>
</gene>
<evidence type="ECO:0000313" key="6">
    <source>
        <dbReference type="EMBL" id="CAJ2511760.1"/>
    </source>
</evidence>
<sequence length="200" mass="22509">MKVLEDNWSKVLLHHQNAETRLLGQIAKKTEGAESLRDGLFNATAVREATKGTHINEYILVFTVMTIIYLPLGFVATLYSLDMFDFNLPGQTTSFTGTIVVVSVATYLISSGLLFGVRKRRRDGSLRSAMSGGFRKTPNVSNDGPERLSYTKDMGISEFFGHGRSRKKVKKNWLGRLLERRDRAKSNHVQETLILNGKDR</sequence>
<evidence type="ECO:0000256" key="5">
    <source>
        <dbReference type="SAM" id="Phobius"/>
    </source>
</evidence>
<evidence type="ECO:0000313" key="7">
    <source>
        <dbReference type="Proteomes" id="UP001295740"/>
    </source>
</evidence>
<name>A0AAI8VW91_9PEZI</name>